<dbReference type="PANTHER" id="PTHR21666:SF288">
    <property type="entry name" value="CELL DIVISION PROTEIN YTFB"/>
    <property type="match status" value="1"/>
</dbReference>
<keyword evidence="11" id="KW-1185">Reference proteome</keyword>
<dbReference type="InterPro" id="IPR011055">
    <property type="entry name" value="Dup_hybrid_motif"/>
</dbReference>
<comment type="cofactor">
    <cofactor evidence="1">
        <name>Zn(2+)</name>
        <dbReference type="ChEBI" id="CHEBI:29105"/>
    </cofactor>
</comment>
<evidence type="ECO:0000256" key="5">
    <source>
        <dbReference type="ARBA" id="ARBA00022833"/>
    </source>
</evidence>
<evidence type="ECO:0000256" key="3">
    <source>
        <dbReference type="ARBA" id="ARBA00022723"/>
    </source>
</evidence>
<sequence length="488" mass="52147">MLSRRSESVRSGPARTLNARPARLTGAGPEAVARVPVRAAASLVLAALLSLTPALPARATADADADSTAAASELEQQAQENRQELKSVAEQAELAAKALATLEDDVAALRADQEELDRKIAEAGARRAELDEKIAAGERAMTGLSERQEAVRLSLLSRRSVLAEVLAALQRIGRDPPPALLVSPEDALSSVRSAILLGAVVPEIRAETEALAADLKELAALRQAITEERRTLAAALEENAAEEERLANLATEKSALQAESQKRLERERERAEALSVRSGELESAIAALADEIASLRAAAEAARLAEEERQRKLAEQIERARAFAAVAVPDKNRIMPAYVFSKLTGTLVRPVSGETVRYFGADDGTGHTLAGEVVATTADAMVRAPADGWIAYAGPFRSYGEVVILDTGEKHHVVLAGMEKIKVSAGQFVLAGEPLATMGATRFAGSSALTLASERPTLYIEIRKDGQPVDPRRWWKDSMSSRKARNDT</sequence>
<feature type="region of interest" description="Disordered" evidence="8">
    <location>
        <begin position="66"/>
        <end position="85"/>
    </location>
</feature>
<keyword evidence="6" id="KW-0482">Metalloprotease</keyword>
<dbReference type="GO" id="GO:0006508">
    <property type="term" value="P:proteolysis"/>
    <property type="evidence" value="ECO:0007669"/>
    <property type="project" value="UniProtKB-KW"/>
</dbReference>
<dbReference type="STRING" id="1480615.AWJ14_04935"/>
<keyword evidence="3" id="KW-0479">Metal-binding</keyword>
<accession>A0A1C1YZV6</accession>
<organism evidence="10 11">
    <name type="scientific">Hoeflea olei</name>
    <dbReference type="NCBI Taxonomy" id="1480615"/>
    <lineage>
        <taxon>Bacteria</taxon>
        <taxon>Pseudomonadati</taxon>
        <taxon>Pseudomonadota</taxon>
        <taxon>Alphaproteobacteria</taxon>
        <taxon>Hyphomicrobiales</taxon>
        <taxon>Rhizobiaceae</taxon>
        <taxon>Hoeflea</taxon>
    </lineage>
</organism>
<name>A0A1C1YZV6_9HYPH</name>
<evidence type="ECO:0000256" key="2">
    <source>
        <dbReference type="ARBA" id="ARBA00022670"/>
    </source>
</evidence>
<evidence type="ECO:0000313" key="11">
    <source>
        <dbReference type="Proteomes" id="UP000094795"/>
    </source>
</evidence>
<dbReference type="Pfam" id="PF01551">
    <property type="entry name" value="Peptidase_M23"/>
    <property type="match status" value="1"/>
</dbReference>
<dbReference type="EMBL" id="LQZT01000002">
    <property type="protein sequence ID" value="OCW59051.1"/>
    <property type="molecule type" value="Genomic_DNA"/>
</dbReference>
<dbReference type="InterPro" id="IPR016047">
    <property type="entry name" value="M23ase_b-sheet_dom"/>
</dbReference>
<proteinExistence type="predicted"/>
<evidence type="ECO:0000256" key="7">
    <source>
        <dbReference type="SAM" id="Coils"/>
    </source>
</evidence>
<reference evidence="10 11" key="1">
    <citation type="submission" date="2015-12" db="EMBL/GenBank/DDBJ databases">
        <authorList>
            <person name="Shamseldin A."/>
            <person name="Moawad H."/>
            <person name="Abd El-Rahim W.M."/>
            <person name="Sadowsky M.J."/>
        </authorList>
    </citation>
    <scope>NUCLEOTIDE SEQUENCE [LARGE SCALE GENOMIC DNA]</scope>
    <source>
        <strain evidence="10 11">JC234</strain>
    </source>
</reference>
<feature type="coiled-coil region" evidence="7">
    <location>
        <begin position="218"/>
        <end position="315"/>
    </location>
</feature>
<keyword evidence="4" id="KW-0378">Hydrolase</keyword>
<dbReference type="Gene3D" id="6.10.250.3150">
    <property type="match status" value="1"/>
</dbReference>
<keyword evidence="7" id="KW-0175">Coiled coil</keyword>
<keyword evidence="5" id="KW-0862">Zinc</keyword>
<dbReference type="Proteomes" id="UP000094795">
    <property type="component" value="Unassembled WGS sequence"/>
</dbReference>
<dbReference type="GO" id="GO:0046872">
    <property type="term" value="F:metal ion binding"/>
    <property type="evidence" value="ECO:0007669"/>
    <property type="project" value="UniProtKB-KW"/>
</dbReference>
<evidence type="ECO:0000313" key="10">
    <source>
        <dbReference type="EMBL" id="OCW59051.1"/>
    </source>
</evidence>
<dbReference type="SUPFAM" id="SSF51261">
    <property type="entry name" value="Duplicated hybrid motif"/>
    <property type="match status" value="1"/>
</dbReference>
<feature type="domain" description="M23ase beta-sheet core" evidence="9">
    <location>
        <begin position="371"/>
        <end position="471"/>
    </location>
</feature>
<gene>
    <name evidence="10" type="ORF">AWJ14_04935</name>
</gene>
<dbReference type="Gene3D" id="2.70.70.10">
    <property type="entry name" value="Glucose Permease (Domain IIA)"/>
    <property type="match status" value="1"/>
</dbReference>
<evidence type="ECO:0000256" key="8">
    <source>
        <dbReference type="SAM" id="MobiDB-lite"/>
    </source>
</evidence>
<evidence type="ECO:0000256" key="1">
    <source>
        <dbReference type="ARBA" id="ARBA00001947"/>
    </source>
</evidence>
<keyword evidence="2" id="KW-0645">Protease</keyword>
<comment type="caution">
    <text evidence="10">The sequence shown here is derived from an EMBL/GenBank/DDBJ whole genome shotgun (WGS) entry which is preliminary data.</text>
</comment>
<dbReference type="GO" id="GO:0004222">
    <property type="term" value="F:metalloendopeptidase activity"/>
    <property type="evidence" value="ECO:0007669"/>
    <property type="project" value="TreeGrafter"/>
</dbReference>
<evidence type="ECO:0000259" key="9">
    <source>
        <dbReference type="Pfam" id="PF01551"/>
    </source>
</evidence>
<protein>
    <recommendedName>
        <fullName evidence="9">M23ase beta-sheet core domain-containing protein</fullName>
    </recommendedName>
</protein>
<feature type="compositionally biased region" description="Low complexity" evidence="8">
    <location>
        <begin position="66"/>
        <end position="80"/>
    </location>
</feature>
<evidence type="ECO:0000256" key="6">
    <source>
        <dbReference type="ARBA" id="ARBA00023049"/>
    </source>
</evidence>
<dbReference type="PANTHER" id="PTHR21666">
    <property type="entry name" value="PEPTIDASE-RELATED"/>
    <property type="match status" value="1"/>
</dbReference>
<feature type="region of interest" description="Disordered" evidence="8">
    <location>
        <begin position="1"/>
        <end position="22"/>
    </location>
</feature>
<dbReference type="CDD" id="cd12797">
    <property type="entry name" value="M23_peptidase"/>
    <property type="match status" value="1"/>
</dbReference>
<evidence type="ECO:0000256" key="4">
    <source>
        <dbReference type="ARBA" id="ARBA00022801"/>
    </source>
</evidence>
<dbReference type="InterPro" id="IPR050570">
    <property type="entry name" value="Cell_wall_metabolism_enzyme"/>
</dbReference>
<dbReference type="AlphaFoldDB" id="A0A1C1YZV6"/>